<sequence length="288" mass="31849">MSKTKDPKKSILASTLAGTGAGKPTDVLKTRYQSARVSANYEGFGIIKSFQQIIGREGLFALYRGTLPVMCIVTPRVSLQYTGLAMFKPIFDRMEGVIIPPGSSSALTGVCTGIMQAVTLVTPLELVKIRQQTDLNKQKYRGMFSTIVSIVRQEGILALYNGLLPTIFRQSWGLAVKFTGYNTFKDFFSTINNNQPLSPWQHAASGFSANILVGILNSPPDVVKTRMQDQDVGYKNSWECVKAMLRKEGVKSFFKGATLRCVRIAPGGAIQFSTYEYLDKVIKEYIKV</sequence>
<keyword evidence="7" id="KW-0496">Mitochondrion</keyword>
<keyword evidence="12" id="KW-1185">Reference proteome</keyword>
<name>A0A9N8Z785_9GLOM</name>
<keyword evidence="6" id="KW-1133">Transmembrane helix</keyword>
<dbReference type="GO" id="GO:0005469">
    <property type="term" value="F:succinate:fumarate antiporter activity"/>
    <property type="evidence" value="ECO:0007669"/>
    <property type="project" value="TreeGrafter"/>
</dbReference>
<keyword evidence="5" id="KW-0677">Repeat</keyword>
<evidence type="ECO:0000256" key="10">
    <source>
        <dbReference type="RuleBase" id="RU000488"/>
    </source>
</evidence>
<dbReference type="SUPFAM" id="SSF103506">
    <property type="entry name" value="Mitochondrial carrier"/>
    <property type="match status" value="1"/>
</dbReference>
<organism evidence="11 12">
    <name type="scientific">Acaulospora morrowiae</name>
    <dbReference type="NCBI Taxonomy" id="94023"/>
    <lineage>
        <taxon>Eukaryota</taxon>
        <taxon>Fungi</taxon>
        <taxon>Fungi incertae sedis</taxon>
        <taxon>Mucoromycota</taxon>
        <taxon>Glomeromycotina</taxon>
        <taxon>Glomeromycetes</taxon>
        <taxon>Diversisporales</taxon>
        <taxon>Acaulosporaceae</taxon>
        <taxon>Acaulospora</taxon>
    </lineage>
</organism>
<dbReference type="PANTHER" id="PTHR45788:SF2">
    <property type="entry name" value="SUCCINATE_FUMARATE MITOCHONDRIAL TRANSPORTER"/>
    <property type="match status" value="1"/>
</dbReference>
<gene>
    <name evidence="11" type="ORF">AMORRO_LOCUS1829</name>
</gene>
<evidence type="ECO:0000256" key="3">
    <source>
        <dbReference type="ARBA" id="ARBA00022448"/>
    </source>
</evidence>
<dbReference type="InterPro" id="IPR018108">
    <property type="entry name" value="MCP_transmembrane"/>
</dbReference>
<proteinExistence type="inferred from homology"/>
<feature type="repeat" description="Solcar" evidence="9">
    <location>
        <begin position="9"/>
        <end position="90"/>
    </location>
</feature>
<evidence type="ECO:0000256" key="8">
    <source>
        <dbReference type="ARBA" id="ARBA00023136"/>
    </source>
</evidence>
<feature type="repeat" description="Solcar" evidence="9">
    <location>
        <begin position="197"/>
        <end position="281"/>
    </location>
</feature>
<evidence type="ECO:0000256" key="2">
    <source>
        <dbReference type="ARBA" id="ARBA00006375"/>
    </source>
</evidence>
<dbReference type="InterPro" id="IPR049563">
    <property type="entry name" value="TXTP-like"/>
</dbReference>
<keyword evidence="3 10" id="KW-0813">Transport</keyword>
<evidence type="ECO:0000256" key="6">
    <source>
        <dbReference type="ARBA" id="ARBA00022989"/>
    </source>
</evidence>
<dbReference type="Gene3D" id="1.50.40.10">
    <property type="entry name" value="Mitochondrial carrier domain"/>
    <property type="match status" value="1"/>
</dbReference>
<evidence type="ECO:0000256" key="1">
    <source>
        <dbReference type="ARBA" id="ARBA00004225"/>
    </source>
</evidence>
<dbReference type="InterPro" id="IPR023395">
    <property type="entry name" value="MCP_dom_sf"/>
</dbReference>
<evidence type="ECO:0000313" key="12">
    <source>
        <dbReference type="Proteomes" id="UP000789342"/>
    </source>
</evidence>
<evidence type="ECO:0000256" key="9">
    <source>
        <dbReference type="PROSITE-ProRule" id="PRU00282"/>
    </source>
</evidence>
<dbReference type="EMBL" id="CAJVPV010000706">
    <property type="protein sequence ID" value="CAG8470413.1"/>
    <property type="molecule type" value="Genomic_DNA"/>
</dbReference>
<accession>A0A9N8Z785</accession>
<reference evidence="11" key="1">
    <citation type="submission" date="2021-06" db="EMBL/GenBank/DDBJ databases">
        <authorList>
            <person name="Kallberg Y."/>
            <person name="Tangrot J."/>
            <person name="Rosling A."/>
        </authorList>
    </citation>
    <scope>NUCLEOTIDE SEQUENCE</scope>
    <source>
        <strain evidence="11">CL551</strain>
    </source>
</reference>
<keyword evidence="8 9" id="KW-0472">Membrane</keyword>
<dbReference type="OrthoDB" id="44467at2759"/>
<keyword evidence="4 9" id="KW-0812">Transmembrane</keyword>
<dbReference type="PANTHER" id="PTHR45788">
    <property type="entry name" value="SUCCINATE/FUMARATE MITOCHONDRIAL TRANSPORTER-RELATED"/>
    <property type="match status" value="1"/>
</dbReference>
<dbReference type="AlphaFoldDB" id="A0A9N8Z785"/>
<dbReference type="PROSITE" id="PS50920">
    <property type="entry name" value="SOLCAR"/>
    <property type="match status" value="3"/>
</dbReference>
<evidence type="ECO:0000256" key="4">
    <source>
        <dbReference type="ARBA" id="ARBA00022692"/>
    </source>
</evidence>
<feature type="repeat" description="Solcar" evidence="9">
    <location>
        <begin position="103"/>
        <end position="187"/>
    </location>
</feature>
<dbReference type="Proteomes" id="UP000789342">
    <property type="component" value="Unassembled WGS sequence"/>
</dbReference>
<dbReference type="GO" id="GO:0031966">
    <property type="term" value="C:mitochondrial membrane"/>
    <property type="evidence" value="ECO:0007669"/>
    <property type="project" value="UniProtKB-SubCell"/>
</dbReference>
<evidence type="ECO:0000256" key="5">
    <source>
        <dbReference type="ARBA" id="ARBA00022737"/>
    </source>
</evidence>
<protein>
    <submittedName>
        <fullName evidence="11">15476_t:CDS:1</fullName>
    </submittedName>
</protein>
<comment type="similarity">
    <text evidence="2 10">Belongs to the mitochondrial carrier (TC 2.A.29) family.</text>
</comment>
<evidence type="ECO:0000256" key="7">
    <source>
        <dbReference type="ARBA" id="ARBA00023128"/>
    </source>
</evidence>
<dbReference type="Pfam" id="PF00153">
    <property type="entry name" value="Mito_carr"/>
    <property type="match status" value="3"/>
</dbReference>
<comment type="subcellular location">
    <subcellularLocation>
        <location evidence="1">Mitochondrion membrane</location>
        <topology evidence="1">Multi-pass membrane protein</topology>
    </subcellularLocation>
</comment>
<evidence type="ECO:0000313" key="11">
    <source>
        <dbReference type="EMBL" id="CAG8470413.1"/>
    </source>
</evidence>
<comment type="caution">
    <text evidence="11">The sequence shown here is derived from an EMBL/GenBank/DDBJ whole genome shotgun (WGS) entry which is preliminary data.</text>
</comment>